<protein>
    <submittedName>
        <fullName evidence="2">SEP domain-containing protein</fullName>
    </submittedName>
</protein>
<dbReference type="GO" id="GO:0005762">
    <property type="term" value="C:mitochondrial large ribosomal subunit"/>
    <property type="evidence" value="ECO:0007669"/>
    <property type="project" value="TreeGrafter"/>
</dbReference>
<accession>A0A1I7XTB0</accession>
<dbReference type="PANTHER" id="PTHR33618">
    <property type="entry name" value="39S RIBOSOMAL PROTEIN L53, MITOCHONDRIAL"/>
    <property type="match status" value="1"/>
</dbReference>
<dbReference type="AlphaFoldDB" id="A0A1I7XTB0"/>
<dbReference type="Gene3D" id="3.40.30.10">
    <property type="entry name" value="Glutaredoxin"/>
    <property type="match status" value="1"/>
</dbReference>
<dbReference type="Proteomes" id="UP000095283">
    <property type="component" value="Unplaced"/>
</dbReference>
<sequence>MCKMWQNIRYGVRWNPSERLALAIRGMDLKSVKNIEISLDPFHPGNQAIRYVMIHFPTFLLTQFFLCRTFWHSVMTPKVRQTNPTLKVKADIRNDRHPPFFVAILDNGKKLHFNTENMHSMDLIMRFNRLLGNPELGKAGTQPKLKL</sequence>
<keyword evidence="1" id="KW-1185">Reference proteome</keyword>
<evidence type="ECO:0000313" key="1">
    <source>
        <dbReference type="Proteomes" id="UP000095283"/>
    </source>
</evidence>
<dbReference type="PANTHER" id="PTHR33618:SF1">
    <property type="entry name" value="LARGE RIBOSOMAL SUBUNIT PROTEIN ML53"/>
    <property type="match status" value="1"/>
</dbReference>
<reference evidence="2" key="1">
    <citation type="submission" date="2016-11" db="UniProtKB">
        <authorList>
            <consortium name="WormBaseParasite"/>
        </authorList>
    </citation>
    <scope>IDENTIFICATION</scope>
</reference>
<proteinExistence type="predicted"/>
<name>A0A1I7XTB0_HETBA</name>
<evidence type="ECO:0000313" key="2">
    <source>
        <dbReference type="WBParaSite" id="Hba_20984"/>
    </source>
</evidence>
<organism evidence="1 2">
    <name type="scientific">Heterorhabditis bacteriophora</name>
    <name type="common">Entomopathogenic nematode worm</name>
    <dbReference type="NCBI Taxonomy" id="37862"/>
    <lineage>
        <taxon>Eukaryota</taxon>
        <taxon>Metazoa</taxon>
        <taxon>Ecdysozoa</taxon>
        <taxon>Nematoda</taxon>
        <taxon>Chromadorea</taxon>
        <taxon>Rhabditida</taxon>
        <taxon>Rhabditina</taxon>
        <taxon>Rhabditomorpha</taxon>
        <taxon>Strongyloidea</taxon>
        <taxon>Heterorhabditidae</taxon>
        <taxon>Heterorhabditis</taxon>
    </lineage>
</organism>
<dbReference type="WBParaSite" id="Hba_20984">
    <property type="protein sequence ID" value="Hba_20984"/>
    <property type="gene ID" value="Hba_20984"/>
</dbReference>
<dbReference type="InterPro" id="IPR052473">
    <property type="entry name" value="mtLSU_mL53"/>
</dbReference>